<proteinExistence type="predicted"/>
<evidence type="ECO:0000313" key="3">
    <source>
        <dbReference type="Proteomes" id="UP000607653"/>
    </source>
</evidence>
<feature type="transmembrane region" description="Helical" evidence="1">
    <location>
        <begin position="35"/>
        <end position="54"/>
    </location>
</feature>
<keyword evidence="1" id="KW-1133">Transmembrane helix</keyword>
<comment type="caution">
    <text evidence="2">The sequence shown here is derived from an EMBL/GenBank/DDBJ whole genome shotgun (WGS) entry which is preliminary data.</text>
</comment>
<name>A0A822ZHS2_NELNU</name>
<keyword evidence="1" id="KW-0472">Membrane</keyword>
<dbReference type="EMBL" id="DUZY01000006">
    <property type="protein sequence ID" value="DAD44070.1"/>
    <property type="molecule type" value="Genomic_DNA"/>
</dbReference>
<reference evidence="2 3" key="1">
    <citation type="journal article" date="2020" name="Mol. Biol. Evol.">
        <title>Distinct Expression and Methylation Patterns for Genes with Different Fates following a Single Whole-Genome Duplication in Flowering Plants.</title>
        <authorList>
            <person name="Shi T."/>
            <person name="Rahmani R.S."/>
            <person name="Gugger P.F."/>
            <person name="Wang M."/>
            <person name="Li H."/>
            <person name="Zhang Y."/>
            <person name="Li Z."/>
            <person name="Wang Q."/>
            <person name="Van de Peer Y."/>
            <person name="Marchal K."/>
            <person name="Chen J."/>
        </authorList>
    </citation>
    <scope>NUCLEOTIDE SEQUENCE [LARGE SCALE GENOMIC DNA]</scope>
    <source>
        <tissue evidence="2">Leaf</tissue>
    </source>
</reference>
<organism evidence="2 3">
    <name type="scientific">Nelumbo nucifera</name>
    <name type="common">Sacred lotus</name>
    <dbReference type="NCBI Taxonomy" id="4432"/>
    <lineage>
        <taxon>Eukaryota</taxon>
        <taxon>Viridiplantae</taxon>
        <taxon>Streptophyta</taxon>
        <taxon>Embryophyta</taxon>
        <taxon>Tracheophyta</taxon>
        <taxon>Spermatophyta</taxon>
        <taxon>Magnoliopsida</taxon>
        <taxon>Proteales</taxon>
        <taxon>Nelumbonaceae</taxon>
        <taxon>Nelumbo</taxon>
    </lineage>
</organism>
<evidence type="ECO:0000256" key="1">
    <source>
        <dbReference type="SAM" id="Phobius"/>
    </source>
</evidence>
<keyword evidence="3" id="KW-1185">Reference proteome</keyword>
<sequence length="58" mass="7121">MKLAHRRGLLEGEQILEDEAEEDDSFSFIYVFWNFLYMFLFPLQTQSFTSYVWFVTKR</sequence>
<gene>
    <name evidence="2" type="ORF">HUJ06_002300</name>
</gene>
<dbReference type="AlphaFoldDB" id="A0A822ZHS2"/>
<keyword evidence="1" id="KW-0812">Transmembrane</keyword>
<protein>
    <submittedName>
        <fullName evidence="2">Uncharacterized protein</fullName>
    </submittedName>
</protein>
<evidence type="ECO:0000313" key="2">
    <source>
        <dbReference type="EMBL" id="DAD44070.1"/>
    </source>
</evidence>
<accession>A0A822ZHS2</accession>
<dbReference type="Proteomes" id="UP000607653">
    <property type="component" value="Unassembled WGS sequence"/>
</dbReference>